<dbReference type="SUPFAM" id="SSF53335">
    <property type="entry name" value="S-adenosyl-L-methionine-dependent methyltransferases"/>
    <property type="match status" value="1"/>
</dbReference>
<evidence type="ECO:0000259" key="1">
    <source>
        <dbReference type="Pfam" id="PF01170"/>
    </source>
</evidence>
<dbReference type="GO" id="GO:0043527">
    <property type="term" value="C:tRNA methyltransferase complex"/>
    <property type="evidence" value="ECO:0007669"/>
    <property type="project" value="UniProtKB-ARBA"/>
</dbReference>
<protein>
    <submittedName>
        <fullName evidence="2">UPF0020 domain-containing protein</fullName>
    </submittedName>
</protein>
<sequence>LARQLKRYHCEWKSLLRGSIQFEVCVHISDGHIFIGVPLTRVPLSSRPYLLRNALRSTVCDAMLSLANIQPGMFVVDFTCGSSSILVQAAHDLAGKCFLLGCDIREESLRMSAENRGHLRSYDAKNYTIELLAADVKCDYLRLECIDRIVCDLPFGQNYGNEEDSLEILKSVINILSRCSAACEAVLLVAASQQPIVGSILPSNVLLESVYPISLGNTQGTLIKLTHRCEQNIATNNSSSMVNV</sequence>
<dbReference type="Pfam" id="PF01170">
    <property type="entry name" value="UPF0020"/>
    <property type="match status" value="1"/>
</dbReference>
<reference evidence="2" key="1">
    <citation type="submission" date="2017-02" db="UniProtKB">
        <authorList>
            <consortium name="WormBaseParasite"/>
        </authorList>
    </citation>
    <scope>IDENTIFICATION</scope>
</reference>
<feature type="domain" description="Ribosomal RNA large subunit methyltransferase K/L-like methyltransferase" evidence="1">
    <location>
        <begin position="47"/>
        <end position="191"/>
    </location>
</feature>
<dbReference type="PANTHER" id="PTHR14911:SF1">
    <property type="entry name" value="THUMP DOMAIN-CONTAINING PROTEIN 2"/>
    <property type="match status" value="1"/>
</dbReference>
<dbReference type="GO" id="GO:0030488">
    <property type="term" value="P:tRNA methylation"/>
    <property type="evidence" value="ECO:0007669"/>
    <property type="project" value="TreeGrafter"/>
</dbReference>
<accession>A0A0M3JA22</accession>
<name>A0A0M3JA22_ANISI</name>
<dbReference type="WBParaSite" id="ASIM_0000444201-mRNA-1">
    <property type="protein sequence ID" value="ASIM_0000444201-mRNA-1"/>
    <property type="gene ID" value="ASIM_0000444201"/>
</dbReference>
<proteinExistence type="predicted"/>
<dbReference type="InterPro" id="IPR000241">
    <property type="entry name" value="RlmKL-like_Mtase"/>
</dbReference>
<evidence type="ECO:0000313" key="2">
    <source>
        <dbReference type="WBParaSite" id="ASIM_0000444201-mRNA-1"/>
    </source>
</evidence>
<dbReference type="GO" id="GO:0016423">
    <property type="term" value="F:tRNA (guanine) methyltransferase activity"/>
    <property type="evidence" value="ECO:0007669"/>
    <property type="project" value="TreeGrafter"/>
</dbReference>
<dbReference type="Gene3D" id="3.40.50.150">
    <property type="entry name" value="Vaccinia Virus protein VP39"/>
    <property type="match status" value="1"/>
</dbReference>
<dbReference type="InterPro" id="IPR029063">
    <property type="entry name" value="SAM-dependent_MTases_sf"/>
</dbReference>
<organism evidence="2">
    <name type="scientific">Anisakis simplex</name>
    <name type="common">Herring worm</name>
    <dbReference type="NCBI Taxonomy" id="6269"/>
    <lineage>
        <taxon>Eukaryota</taxon>
        <taxon>Metazoa</taxon>
        <taxon>Ecdysozoa</taxon>
        <taxon>Nematoda</taxon>
        <taxon>Chromadorea</taxon>
        <taxon>Rhabditida</taxon>
        <taxon>Spirurina</taxon>
        <taxon>Ascaridomorpha</taxon>
        <taxon>Ascaridoidea</taxon>
        <taxon>Anisakidae</taxon>
        <taxon>Anisakis</taxon>
        <taxon>Anisakis simplex complex</taxon>
    </lineage>
</organism>
<dbReference type="AlphaFoldDB" id="A0A0M3JA22"/>
<dbReference type="PANTHER" id="PTHR14911">
    <property type="entry name" value="THUMP DOMAIN-CONTAINING"/>
    <property type="match status" value="1"/>
</dbReference>